<dbReference type="HOGENOM" id="CLU_001265_5_14_2"/>
<evidence type="ECO:0000256" key="3">
    <source>
        <dbReference type="ARBA" id="ARBA00022692"/>
    </source>
</evidence>
<feature type="transmembrane region" description="Helical" evidence="6">
    <location>
        <begin position="365"/>
        <end position="389"/>
    </location>
</feature>
<dbReference type="PROSITE" id="PS50850">
    <property type="entry name" value="MFS"/>
    <property type="match status" value="1"/>
</dbReference>
<dbReference type="AlphaFoldDB" id="F8DBE2"/>
<comment type="subcellular location">
    <subcellularLocation>
        <location evidence="1">Cell membrane</location>
        <topology evidence="1">Multi-pass membrane protein</topology>
    </subcellularLocation>
</comment>
<feature type="transmembrane region" description="Helical" evidence="6">
    <location>
        <begin position="165"/>
        <end position="188"/>
    </location>
</feature>
<feature type="domain" description="Major facilitator superfamily (MFS) profile" evidence="7">
    <location>
        <begin position="40"/>
        <end position="424"/>
    </location>
</feature>
<keyword evidence="4 6" id="KW-1133">Transmembrane helix</keyword>
<dbReference type="InterPro" id="IPR020846">
    <property type="entry name" value="MFS_dom"/>
</dbReference>
<dbReference type="GO" id="GO:0022857">
    <property type="term" value="F:transmembrane transporter activity"/>
    <property type="evidence" value="ECO:0007669"/>
    <property type="project" value="InterPro"/>
</dbReference>
<keyword evidence="3 6" id="KW-0812">Transmembrane</keyword>
<feature type="transmembrane region" description="Helical" evidence="6">
    <location>
        <begin position="40"/>
        <end position="60"/>
    </location>
</feature>
<name>F8DBE2_HALXS</name>
<accession>F8DBE2</accession>
<evidence type="ECO:0000256" key="1">
    <source>
        <dbReference type="ARBA" id="ARBA00004651"/>
    </source>
</evidence>
<keyword evidence="5 6" id="KW-0472">Membrane</keyword>
<gene>
    <name evidence="8" type="ordered locus">Halxa_2438</name>
</gene>
<dbReference type="RefSeq" id="WP_013879948.1">
    <property type="nucleotide sequence ID" value="NC_015666.1"/>
</dbReference>
<evidence type="ECO:0000256" key="6">
    <source>
        <dbReference type="SAM" id="Phobius"/>
    </source>
</evidence>
<dbReference type="PANTHER" id="PTHR43124">
    <property type="entry name" value="PURINE EFFLUX PUMP PBUE"/>
    <property type="match status" value="1"/>
</dbReference>
<dbReference type="OrthoDB" id="200998at2157"/>
<organism evidence="8 9">
    <name type="scientific">Halopiger xanaduensis (strain DSM 18323 / JCM 14033 / SH-6)</name>
    <dbReference type="NCBI Taxonomy" id="797210"/>
    <lineage>
        <taxon>Archaea</taxon>
        <taxon>Methanobacteriati</taxon>
        <taxon>Methanobacteriota</taxon>
        <taxon>Stenosarchaea group</taxon>
        <taxon>Halobacteria</taxon>
        <taxon>Halobacteriales</taxon>
        <taxon>Natrialbaceae</taxon>
        <taxon>Halopiger</taxon>
    </lineage>
</organism>
<protein>
    <submittedName>
        <fullName evidence="8">Major facilitator superfamily MFS_1</fullName>
    </submittedName>
</protein>
<dbReference type="SUPFAM" id="SSF103473">
    <property type="entry name" value="MFS general substrate transporter"/>
    <property type="match status" value="1"/>
</dbReference>
<dbReference type="Pfam" id="PF07690">
    <property type="entry name" value="MFS_1"/>
    <property type="match status" value="1"/>
</dbReference>
<keyword evidence="9" id="KW-1185">Reference proteome</keyword>
<feature type="transmembrane region" description="Helical" evidence="6">
    <location>
        <begin position="327"/>
        <end position="353"/>
    </location>
</feature>
<dbReference type="STRING" id="797210.Halxa_2438"/>
<reference evidence="8 9" key="1">
    <citation type="journal article" date="2012" name="Stand. Genomic Sci.">
        <title>Complete genome sequence of Halopiger xanaduensis type strain (SH-6(T)).</title>
        <authorList>
            <person name="Anderson I."/>
            <person name="Tindall B.J."/>
            <person name="Rohde M."/>
            <person name="Lucas S."/>
            <person name="Han J."/>
            <person name="Lapidus A."/>
            <person name="Cheng J.F."/>
            <person name="Goodwin L."/>
            <person name="Pitluck S."/>
            <person name="Peters L."/>
            <person name="Pati A."/>
            <person name="Mikhailova N."/>
            <person name="Pagani I."/>
            <person name="Teshima H."/>
            <person name="Han C."/>
            <person name="Tapia R."/>
            <person name="Land M."/>
            <person name="Woyke T."/>
            <person name="Klenk H.P."/>
            <person name="Kyrpides N."/>
            <person name="Ivanova N."/>
        </authorList>
    </citation>
    <scope>NUCLEOTIDE SEQUENCE [LARGE SCALE GENOMIC DNA]</scope>
    <source>
        <strain evidence="9">DSM 18323 / JCM 14033 / SH-6</strain>
    </source>
</reference>
<dbReference type="Proteomes" id="UP000006794">
    <property type="component" value="Chromosome"/>
</dbReference>
<dbReference type="GO" id="GO:0005886">
    <property type="term" value="C:plasma membrane"/>
    <property type="evidence" value="ECO:0007669"/>
    <property type="project" value="UniProtKB-SubCell"/>
</dbReference>
<dbReference type="InterPro" id="IPR036259">
    <property type="entry name" value="MFS_trans_sf"/>
</dbReference>
<feature type="transmembrane region" description="Helical" evidence="6">
    <location>
        <begin position="66"/>
        <end position="86"/>
    </location>
</feature>
<feature type="transmembrane region" description="Helical" evidence="6">
    <location>
        <begin position="395"/>
        <end position="415"/>
    </location>
</feature>
<feature type="transmembrane region" description="Helical" evidence="6">
    <location>
        <begin position="301"/>
        <end position="321"/>
    </location>
</feature>
<evidence type="ECO:0000259" key="7">
    <source>
        <dbReference type="PROSITE" id="PS50850"/>
    </source>
</evidence>
<evidence type="ECO:0000256" key="5">
    <source>
        <dbReference type="ARBA" id="ARBA00023136"/>
    </source>
</evidence>
<dbReference type="Gene3D" id="1.20.1250.20">
    <property type="entry name" value="MFS general substrate transporter like domains"/>
    <property type="match status" value="2"/>
</dbReference>
<feature type="transmembrane region" description="Helical" evidence="6">
    <location>
        <begin position="194"/>
        <end position="214"/>
    </location>
</feature>
<keyword evidence="2" id="KW-1003">Cell membrane</keyword>
<dbReference type="KEGG" id="hxa:Halxa_2438"/>
<dbReference type="InterPro" id="IPR050189">
    <property type="entry name" value="MFS_Efflux_Transporters"/>
</dbReference>
<dbReference type="InterPro" id="IPR011701">
    <property type="entry name" value="MFS"/>
</dbReference>
<evidence type="ECO:0000256" key="4">
    <source>
        <dbReference type="ARBA" id="ARBA00022989"/>
    </source>
</evidence>
<dbReference type="PANTHER" id="PTHR43124:SF3">
    <property type="entry name" value="CHLORAMPHENICOL EFFLUX PUMP RV0191"/>
    <property type="match status" value="1"/>
</dbReference>
<feature type="transmembrane region" description="Helical" evidence="6">
    <location>
        <begin position="277"/>
        <end position="294"/>
    </location>
</feature>
<dbReference type="GeneID" id="10797394"/>
<dbReference type="EMBL" id="CP002839">
    <property type="protein sequence ID" value="AEH37057.1"/>
    <property type="molecule type" value="Genomic_DNA"/>
</dbReference>
<feature type="transmembrane region" description="Helical" evidence="6">
    <location>
        <begin position="107"/>
        <end position="124"/>
    </location>
</feature>
<evidence type="ECO:0000256" key="2">
    <source>
        <dbReference type="ARBA" id="ARBA00022475"/>
    </source>
</evidence>
<sequence>MDVAGSRKHASGAVEATDGLPPRLVAPMIGTRLPEPSGRLGVFGTICVFSFLVNTGRIAFAPLVDFFIQSGVAPATAGLAATAVWVGSALSRLPTGYLLTRISRHRALLGMGLFLSVTSALTALSPGIWFTIAGALLVGLATGIFFIAANPLVSELFPERVGLAVGVRGMFSQIAAVTAPILVSVAIVRGSWRLVFGALAVLAFLLTVAFLFAVRRAEMPNAGADDRDFLAAIRAQWRLIAVGIVFVGFTGFVWQGVFNFYVTYLGAAKGIPSETGTTLLTVLFAAGVPSFVIAGRLADRFSYLPVLLATLVGFVACLAAVTVVEGLVAIAAVTVAMGLIIHCLFPVADAYLLDSLPDENRASAYAGFSATMMLIQATGSVAVGAFAQAGLGYTAVFRGYVFFVAAIAVAMAVLARAGRLPRGGYA</sequence>
<feature type="transmembrane region" description="Helical" evidence="6">
    <location>
        <begin position="235"/>
        <end position="257"/>
    </location>
</feature>
<evidence type="ECO:0000313" key="9">
    <source>
        <dbReference type="Proteomes" id="UP000006794"/>
    </source>
</evidence>
<feature type="transmembrane region" description="Helical" evidence="6">
    <location>
        <begin position="130"/>
        <end position="153"/>
    </location>
</feature>
<dbReference type="eggNOG" id="arCOG00134">
    <property type="taxonomic scope" value="Archaea"/>
</dbReference>
<evidence type="ECO:0000313" key="8">
    <source>
        <dbReference type="EMBL" id="AEH37057.1"/>
    </source>
</evidence>
<proteinExistence type="predicted"/>